<organism evidence="6 7">
    <name type="scientific">Photorhabdus australis subsp. thailandensis</name>
    <dbReference type="NCBI Taxonomy" id="2805096"/>
    <lineage>
        <taxon>Bacteria</taxon>
        <taxon>Pseudomonadati</taxon>
        <taxon>Pseudomonadota</taxon>
        <taxon>Gammaproteobacteria</taxon>
        <taxon>Enterobacterales</taxon>
        <taxon>Morganellaceae</taxon>
        <taxon>Photorhabdus</taxon>
    </lineage>
</organism>
<dbReference type="InterPro" id="IPR020846">
    <property type="entry name" value="MFS_dom"/>
</dbReference>
<keyword evidence="3 4" id="KW-0472">Membrane</keyword>
<evidence type="ECO:0000256" key="1">
    <source>
        <dbReference type="ARBA" id="ARBA00022692"/>
    </source>
</evidence>
<feature type="transmembrane region" description="Helical" evidence="4">
    <location>
        <begin position="249"/>
        <end position="269"/>
    </location>
</feature>
<dbReference type="InterPro" id="IPR036259">
    <property type="entry name" value="MFS_trans_sf"/>
</dbReference>
<dbReference type="EMBL" id="LOMY01000087">
    <property type="protein sequence ID" value="OCQ52447.1"/>
    <property type="molecule type" value="Genomic_DNA"/>
</dbReference>
<feature type="transmembrane region" description="Helical" evidence="4">
    <location>
        <begin position="138"/>
        <end position="154"/>
    </location>
</feature>
<keyword evidence="7" id="KW-1185">Reference proteome</keyword>
<evidence type="ECO:0000256" key="3">
    <source>
        <dbReference type="ARBA" id="ARBA00023136"/>
    </source>
</evidence>
<feature type="domain" description="Major facilitator superfamily (MFS) profile" evidence="5">
    <location>
        <begin position="1"/>
        <end position="395"/>
    </location>
</feature>
<evidence type="ECO:0000259" key="5">
    <source>
        <dbReference type="PROSITE" id="PS50850"/>
    </source>
</evidence>
<evidence type="ECO:0000313" key="6">
    <source>
        <dbReference type="EMBL" id="OCQ52447.1"/>
    </source>
</evidence>
<feature type="transmembrane region" description="Helical" evidence="4">
    <location>
        <begin position="42"/>
        <end position="62"/>
    </location>
</feature>
<feature type="transmembrane region" description="Helical" evidence="4">
    <location>
        <begin position="303"/>
        <end position="326"/>
    </location>
</feature>
<feature type="transmembrane region" description="Helical" evidence="4">
    <location>
        <begin position="278"/>
        <end position="297"/>
    </location>
</feature>
<dbReference type="Proteomes" id="UP000093476">
    <property type="component" value="Unassembled WGS sequence"/>
</dbReference>
<sequence length="405" mass="45582">MWSSTKIIITYSVIFNSLRMLIGATSSIYLLSKGVSLVDLGLMKTMQACVFFILDIPTSYLADRISRKYAISLSVFFGGAWLVLTGISSSLYGFYLAEFFNAISLTIIGGTYHSYLIDVYKSEGGKDTHRILGINGKYHYMSMAIAAMIGAAIGNVDSRWIWIFAGTGSFILMFFCFLLPESKIKSVDGKKSGLINDIKEIYSLLIKGSKDFLFIFFAVVSNVVYFQILLQYWQPYAFHGFYGGIKSSFSYGILFVFILMAQSAAGWIISRISDNKKLIWFGLLLMLVSSGICLLGGKHYPYLIPVALIFMFGSNQYLTMGLRAVYHDYFDASLRSTFDSLLSTFARLIVLMLLPAVAYLTETFGWQIMSYSLIILSLIVISFYVFSLKLSLRQTHKRSLPTQIR</sequence>
<evidence type="ECO:0000256" key="2">
    <source>
        <dbReference type="ARBA" id="ARBA00022989"/>
    </source>
</evidence>
<feature type="transmembrane region" description="Helical" evidence="4">
    <location>
        <begin position="69"/>
        <end position="93"/>
    </location>
</feature>
<dbReference type="STRING" id="286156.Ppb6_02521"/>
<feature type="transmembrane region" description="Helical" evidence="4">
    <location>
        <begin position="338"/>
        <end position="360"/>
    </location>
</feature>
<dbReference type="GO" id="GO:0022857">
    <property type="term" value="F:transmembrane transporter activity"/>
    <property type="evidence" value="ECO:0007669"/>
    <property type="project" value="InterPro"/>
</dbReference>
<dbReference type="PANTHER" id="PTHR23530">
    <property type="entry name" value="TRANSPORT PROTEIN-RELATED"/>
    <property type="match status" value="1"/>
</dbReference>
<dbReference type="Gene3D" id="1.20.1250.20">
    <property type="entry name" value="MFS general substrate transporter like domains"/>
    <property type="match status" value="1"/>
</dbReference>
<dbReference type="AlphaFoldDB" id="A0A1C0U3F1"/>
<dbReference type="RefSeq" id="WP_065823485.1">
    <property type="nucleotide sequence ID" value="NZ_CAWMQZ010000087.1"/>
</dbReference>
<feature type="transmembrane region" description="Helical" evidence="4">
    <location>
        <begin position="99"/>
        <end position="117"/>
    </location>
</feature>
<keyword evidence="1 4" id="KW-0812">Transmembrane</keyword>
<keyword evidence="2 4" id="KW-1133">Transmembrane helix</keyword>
<accession>A0A1C0U3F1</accession>
<dbReference type="PATRIC" id="fig|286156.4.peg.2846"/>
<dbReference type="InterPro" id="IPR053160">
    <property type="entry name" value="MFS_DHA3_Transporter"/>
</dbReference>
<dbReference type="Pfam" id="PF07690">
    <property type="entry name" value="MFS_1"/>
    <property type="match status" value="1"/>
</dbReference>
<feature type="transmembrane region" description="Helical" evidence="4">
    <location>
        <begin position="366"/>
        <end position="388"/>
    </location>
</feature>
<reference evidence="6 7" key="1">
    <citation type="submission" date="2015-12" db="EMBL/GenBank/DDBJ databases">
        <title>Genome comparisons provide insights into the role of secondary metabolites in the pathogenic phase of the Photorhabdus life cycle.</title>
        <authorList>
            <person name="Tobias N.J."/>
            <person name="Mishra B."/>
            <person name="Gupta D.K."/>
            <person name="Thines M."/>
            <person name="Stinear T.P."/>
            <person name="Bode H.B."/>
        </authorList>
    </citation>
    <scope>NUCLEOTIDE SEQUENCE [LARGE SCALE GENOMIC DNA]</scope>
    <source>
        <strain evidence="6 7">PB68.1</strain>
    </source>
</reference>
<feature type="transmembrane region" description="Helical" evidence="4">
    <location>
        <begin position="160"/>
        <end position="180"/>
    </location>
</feature>
<name>A0A1C0U3F1_9GAMM</name>
<feature type="transmembrane region" description="Helical" evidence="4">
    <location>
        <begin position="7"/>
        <end position="30"/>
    </location>
</feature>
<dbReference type="CDD" id="cd06174">
    <property type="entry name" value="MFS"/>
    <property type="match status" value="1"/>
</dbReference>
<comment type="caution">
    <text evidence="6">The sequence shown here is derived from an EMBL/GenBank/DDBJ whole genome shotgun (WGS) entry which is preliminary data.</text>
</comment>
<gene>
    <name evidence="6" type="ORF">Ppb6_02521</name>
</gene>
<proteinExistence type="predicted"/>
<evidence type="ECO:0000256" key="4">
    <source>
        <dbReference type="SAM" id="Phobius"/>
    </source>
</evidence>
<dbReference type="SUPFAM" id="SSF103473">
    <property type="entry name" value="MFS general substrate transporter"/>
    <property type="match status" value="1"/>
</dbReference>
<feature type="transmembrane region" description="Helical" evidence="4">
    <location>
        <begin position="212"/>
        <end position="229"/>
    </location>
</feature>
<dbReference type="InterPro" id="IPR011701">
    <property type="entry name" value="MFS"/>
</dbReference>
<protein>
    <submittedName>
        <fullName evidence="6">Major Facilitator Superfamily protein</fullName>
    </submittedName>
</protein>
<dbReference type="PANTHER" id="PTHR23530:SF1">
    <property type="entry name" value="PERMEASE, MAJOR FACILITATOR SUPERFAMILY-RELATED"/>
    <property type="match status" value="1"/>
</dbReference>
<evidence type="ECO:0000313" key="7">
    <source>
        <dbReference type="Proteomes" id="UP000093476"/>
    </source>
</evidence>
<dbReference type="PROSITE" id="PS50850">
    <property type="entry name" value="MFS"/>
    <property type="match status" value="1"/>
</dbReference>